<evidence type="ECO:0000313" key="3">
    <source>
        <dbReference type="Proteomes" id="UP000516117"/>
    </source>
</evidence>
<accession>A0A7H0H3Y7</accession>
<keyword evidence="3" id="KW-1185">Reference proteome</keyword>
<keyword evidence="1" id="KW-0472">Membrane</keyword>
<gene>
    <name evidence="2" type="ORF">H9L22_13570</name>
</gene>
<keyword evidence="1" id="KW-0812">Transmembrane</keyword>
<evidence type="ECO:0000313" key="2">
    <source>
        <dbReference type="EMBL" id="QNP55253.1"/>
    </source>
</evidence>
<feature type="transmembrane region" description="Helical" evidence="1">
    <location>
        <begin position="23"/>
        <end position="47"/>
    </location>
</feature>
<protein>
    <submittedName>
        <fullName evidence="2">Uncharacterized protein</fullName>
    </submittedName>
</protein>
<dbReference type="KEGG" id="tdf:H9L22_13570"/>
<organism evidence="2 3">
    <name type="scientific">Tessaracoccus defluvii</name>
    <dbReference type="NCBI Taxonomy" id="1285901"/>
    <lineage>
        <taxon>Bacteria</taxon>
        <taxon>Bacillati</taxon>
        <taxon>Actinomycetota</taxon>
        <taxon>Actinomycetes</taxon>
        <taxon>Propionibacteriales</taxon>
        <taxon>Propionibacteriaceae</taxon>
        <taxon>Tessaracoccus</taxon>
    </lineage>
</organism>
<dbReference type="Proteomes" id="UP000516117">
    <property type="component" value="Chromosome"/>
</dbReference>
<reference evidence="2 3" key="1">
    <citation type="submission" date="2020-08" db="EMBL/GenBank/DDBJ databases">
        <title>Genome sequence of Tessaracoccus defluvii JCM 17540T.</title>
        <authorList>
            <person name="Hyun D.-W."/>
            <person name="Bae J.-W."/>
        </authorList>
    </citation>
    <scope>NUCLEOTIDE SEQUENCE [LARGE SCALE GENOMIC DNA]</scope>
    <source>
        <strain evidence="2 3">JCM 17540</strain>
    </source>
</reference>
<keyword evidence="1" id="KW-1133">Transmembrane helix</keyword>
<name>A0A7H0H3Y7_9ACTN</name>
<dbReference type="AlphaFoldDB" id="A0A7H0H3Y7"/>
<dbReference type="RefSeq" id="WP_187720389.1">
    <property type="nucleotide sequence ID" value="NZ_BAABBL010000014.1"/>
</dbReference>
<proteinExistence type="predicted"/>
<evidence type="ECO:0000256" key="1">
    <source>
        <dbReference type="SAM" id="Phobius"/>
    </source>
</evidence>
<sequence>MDAALKVALAETGARTAMGAGELMGIVFACIGGVVAVGAVVFALVVAL</sequence>
<dbReference type="EMBL" id="CP060789">
    <property type="protein sequence ID" value="QNP55253.1"/>
    <property type="molecule type" value="Genomic_DNA"/>
</dbReference>